<accession>A0A511R562</accession>
<dbReference type="InterPro" id="IPR030678">
    <property type="entry name" value="Peptide/Ni-bd"/>
</dbReference>
<feature type="domain" description="Solute-binding protein family 5" evidence="2">
    <location>
        <begin position="69"/>
        <end position="421"/>
    </location>
</feature>
<dbReference type="PANTHER" id="PTHR30290:SF38">
    <property type="entry name" value="D,D-DIPEPTIDE-BINDING PERIPLASMIC PROTEIN DDPA-RELATED"/>
    <property type="match status" value="1"/>
</dbReference>
<dbReference type="RefSeq" id="WP_119340736.1">
    <property type="nucleotide sequence ID" value="NZ_BJXL01000127.1"/>
</dbReference>
<dbReference type="Proteomes" id="UP000321197">
    <property type="component" value="Unassembled WGS sequence"/>
</dbReference>
<dbReference type="GO" id="GO:1904680">
    <property type="term" value="F:peptide transmembrane transporter activity"/>
    <property type="evidence" value="ECO:0007669"/>
    <property type="project" value="TreeGrafter"/>
</dbReference>
<dbReference type="GO" id="GO:0043190">
    <property type="term" value="C:ATP-binding cassette (ABC) transporter complex"/>
    <property type="evidence" value="ECO:0007669"/>
    <property type="project" value="InterPro"/>
</dbReference>
<dbReference type="OrthoDB" id="9772924at2"/>
<dbReference type="EMBL" id="BJXL01000127">
    <property type="protein sequence ID" value="GEM84749.1"/>
    <property type="molecule type" value="Genomic_DNA"/>
</dbReference>
<protein>
    <submittedName>
        <fullName evidence="3">Peptide ABC transporter substrate-binding protein</fullName>
    </submittedName>
</protein>
<keyword evidence="1" id="KW-0732">Signal</keyword>
<evidence type="ECO:0000259" key="2">
    <source>
        <dbReference type="Pfam" id="PF00496"/>
    </source>
</evidence>
<name>A0A511R562_9DEIN</name>
<sequence length="502" mass="55787">MKKYLVGLLAFLVLGLGLGMAQQRGGAITIAIQTEPAAWDPTQVAGADISRVVYDNVLQGLVKRNPKGEIVPSLASRWTVSNSGLTYTFTLRQGVKFHDGSDFTAQDVLAKFNRARNPDTRASGHLRPDLYRDIANITSPNPSTVVFSLRQPNNDFLFILSRPESLIGPRQRPLAEQRVQPIGTGPFRFAGWERGVAVRLERNPNYYVQGLPYLDRVNFRFLGDGDAQLAGLRAGDLDVIAYSLLPENAVVLSRDSNFKVFSGSATAEAVAGFNNSRPPFNDVRVRRAITLATNKDELIQGAMLGYGTKIGSMRSPGEACYVDLSNFNAYNPDEARRLLAEAGFTNQNPLRFTFNLAAEFPYERRIGEAMVAQLNKLGPLQVTIQVTDFNTWIQRVFSQADYAMTIIGHVEANDTSNYANPRYYWRYNSPRFQQLYTQYLRAPNQTKACEALAAAQRLLAEDAAGVWTMSLPALGAYRARIQNWPDGFLTPAISVAEVWVRQ</sequence>
<reference evidence="3 4" key="1">
    <citation type="submission" date="2019-07" db="EMBL/GenBank/DDBJ databases">
        <title>Whole genome shotgun sequence of Meiothermus hypogaeus NBRC 106114.</title>
        <authorList>
            <person name="Hosoyama A."/>
            <person name="Uohara A."/>
            <person name="Ohji S."/>
            <person name="Ichikawa N."/>
        </authorList>
    </citation>
    <scope>NUCLEOTIDE SEQUENCE [LARGE SCALE GENOMIC DNA]</scope>
    <source>
        <strain evidence="3 4">NBRC 106114</strain>
    </source>
</reference>
<dbReference type="GO" id="GO:0015833">
    <property type="term" value="P:peptide transport"/>
    <property type="evidence" value="ECO:0007669"/>
    <property type="project" value="TreeGrafter"/>
</dbReference>
<dbReference type="Pfam" id="PF00496">
    <property type="entry name" value="SBP_bac_5"/>
    <property type="match status" value="1"/>
</dbReference>
<evidence type="ECO:0000313" key="3">
    <source>
        <dbReference type="EMBL" id="GEM84749.1"/>
    </source>
</evidence>
<dbReference type="Gene3D" id="3.40.190.10">
    <property type="entry name" value="Periplasmic binding protein-like II"/>
    <property type="match status" value="1"/>
</dbReference>
<dbReference type="Gene3D" id="3.10.105.10">
    <property type="entry name" value="Dipeptide-binding Protein, Domain 3"/>
    <property type="match status" value="1"/>
</dbReference>
<dbReference type="InterPro" id="IPR039424">
    <property type="entry name" value="SBP_5"/>
</dbReference>
<dbReference type="SUPFAM" id="SSF53850">
    <property type="entry name" value="Periplasmic binding protein-like II"/>
    <property type="match status" value="1"/>
</dbReference>
<evidence type="ECO:0000256" key="1">
    <source>
        <dbReference type="ARBA" id="ARBA00022729"/>
    </source>
</evidence>
<evidence type="ECO:0000313" key="4">
    <source>
        <dbReference type="Proteomes" id="UP000321197"/>
    </source>
</evidence>
<dbReference type="AlphaFoldDB" id="A0A511R562"/>
<dbReference type="PIRSF" id="PIRSF002741">
    <property type="entry name" value="MppA"/>
    <property type="match status" value="1"/>
</dbReference>
<dbReference type="PANTHER" id="PTHR30290">
    <property type="entry name" value="PERIPLASMIC BINDING COMPONENT OF ABC TRANSPORTER"/>
    <property type="match status" value="1"/>
</dbReference>
<dbReference type="CDD" id="cd08494">
    <property type="entry name" value="PBP2_NikA_DppA_OppA_like_6"/>
    <property type="match status" value="1"/>
</dbReference>
<comment type="caution">
    <text evidence="3">The sequence shown here is derived from an EMBL/GenBank/DDBJ whole genome shotgun (WGS) entry which is preliminary data.</text>
</comment>
<dbReference type="GO" id="GO:0042597">
    <property type="term" value="C:periplasmic space"/>
    <property type="evidence" value="ECO:0007669"/>
    <property type="project" value="UniProtKB-ARBA"/>
</dbReference>
<gene>
    <name evidence="3" type="ORF">MHY01S_29150</name>
</gene>
<dbReference type="InterPro" id="IPR000914">
    <property type="entry name" value="SBP_5_dom"/>
</dbReference>
<proteinExistence type="predicted"/>
<organism evidence="3 4">
    <name type="scientific">Meiothermus hypogaeus NBRC 106114</name>
    <dbReference type="NCBI Taxonomy" id="1227553"/>
    <lineage>
        <taxon>Bacteria</taxon>
        <taxon>Thermotogati</taxon>
        <taxon>Deinococcota</taxon>
        <taxon>Deinococci</taxon>
        <taxon>Thermales</taxon>
        <taxon>Thermaceae</taxon>
        <taxon>Meiothermus</taxon>
    </lineage>
</organism>